<dbReference type="AlphaFoldDB" id="A0A9P5YKU1"/>
<proteinExistence type="predicted"/>
<protein>
    <recommendedName>
        <fullName evidence="1">DUF6570 domain-containing protein</fullName>
    </recommendedName>
</protein>
<evidence type="ECO:0000259" key="1">
    <source>
        <dbReference type="Pfam" id="PF20209"/>
    </source>
</evidence>
<dbReference type="OrthoDB" id="3221862at2759"/>
<dbReference type="EMBL" id="MU155754">
    <property type="protein sequence ID" value="KAF9471124.1"/>
    <property type="molecule type" value="Genomic_DNA"/>
</dbReference>
<keyword evidence="3" id="KW-1185">Reference proteome</keyword>
<reference evidence="2" key="1">
    <citation type="submission" date="2020-11" db="EMBL/GenBank/DDBJ databases">
        <authorList>
            <consortium name="DOE Joint Genome Institute"/>
            <person name="Ahrendt S."/>
            <person name="Riley R."/>
            <person name="Andreopoulos W."/>
            <person name="Labutti K."/>
            <person name="Pangilinan J."/>
            <person name="Ruiz-Duenas F.J."/>
            <person name="Barrasa J.M."/>
            <person name="Sanchez-Garcia M."/>
            <person name="Camarero S."/>
            <person name="Miyauchi S."/>
            <person name="Serrano A."/>
            <person name="Linde D."/>
            <person name="Babiker R."/>
            <person name="Drula E."/>
            <person name="Ayuso-Fernandez I."/>
            <person name="Pacheco R."/>
            <person name="Padilla G."/>
            <person name="Ferreira P."/>
            <person name="Barriuso J."/>
            <person name="Kellner H."/>
            <person name="Castanera R."/>
            <person name="Alfaro M."/>
            <person name="Ramirez L."/>
            <person name="Pisabarro A.G."/>
            <person name="Kuo A."/>
            <person name="Tritt A."/>
            <person name="Lipzen A."/>
            <person name="He G."/>
            <person name="Yan M."/>
            <person name="Ng V."/>
            <person name="Cullen D."/>
            <person name="Martin F."/>
            <person name="Rosso M.-N."/>
            <person name="Henrissat B."/>
            <person name="Hibbett D."/>
            <person name="Martinez A.T."/>
            <person name="Grigoriev I.V."/>
        </authorList>
    </citation>
    <scope>NUCLEOTIDE SEQUENCE</scope>
    <source>
        <strain evidence="2">CIRM-BRFM 674</strain>
    </source>
</reference>
<dbReference type="InterPro" id="IPR046700">
    <property type="entry name" value="DUF6570"/>
</dbReference>
<organism evidence="2 3">
    <name type="scientific">Pholiota conissans</name>
    <dbReference type="NCBI Taxonomy" id="109636"/>
    <lineage>
        <taxon>Eukaryota</taxon>
        <taxon>Fungi</taxon>
        <taxon>Dikarya</taxon>
        <taxon>Basidiomycota</taxon>
        <taxon>Agaricomycotina</taxon>
        <taxon>Agaricomycetes</taxon>
        <taxon>Agaricomycetidae</taxon>
        <taxon>Agaricales</taxon>
        <taxon>Agaricineae</taxon>
        <taxon>Strophariaceae</taxon>
        <taxon>Pholiota</taxon>
    </lineage>
</organism>
<accession>A0A9P5YKU1</accession>
<name>A0A9P5YKU1_9AGAR</name>
<dbReference type="Proteomes" id="UP000807469">
    <property type="component" value="Unassembled WGS sequence"/>
</dbReference>
<feature type="domain" description="DUF6570" evidence="1">
    <location>
        <begin position="66"/>
        <end position="198"/>
    </location>
</feature>
<evidence type="ECO:0000313" key="2">
    <source>
        <dbReference type="EMBL" id="KAF9471124.1"/>
    </source>
</evidence>
<sequence length="211" mass="23514">MNNISDYSIEILNDVSPTAEQSDSPVQSVTRVEKKSVKEPTSHLQGPIVISGCNNVCRTCSEALNKNKVPLKALANGLWIGDIPTALKNLTFAEQMLIARIRHNRCLMRVSSGRAKMIANCIMFANPTVSVYKVLPPSREELSEVLAFVFIGSARPTDDEIKRTPMLVRRNKVANALEWLKLNHVDYADLEISKENLESYPQSGVPVFIDF</sequence>
<evidence type="ECO:0000313" key="3">
    <source>
        <dbReference type="Proteomes" id="UP000807469"/>
    </source>
</evidence>
<gene>
    <name evidence="2" type="ORF">BDN70DRAFT_820430</name>
</gene>
<comment type="caution">
    <text evidence="2">The sequence shown here is derived from an EMBL/GenBank/DDBJ whole genome shotgun (WGS) entry which is preliminary data.</text>
</comment>
<dbReference type="Pfam" id="PF20209">
    <property type="entry name" value="DUF6570"/>
    <property type="match status" value="1"/>
</dbReference>
<feature type="non-terminal residue" evidence="2">
    <location>
        <position position="211"/>
    </location>
</feature>